<proteinExistence type="predicted"/>
<reference evidence="3 4" key="2">
    <citation type="submission" date="2024-03" db="EMBL/GenBank/DDBJ databases">
        <title>The Genome Sequence of Enterococcus sp. DIV0727d.</title>
        <authorList>
            <consortium name="The Broad Institute Genomics Platform"/>
            <consortium name="The Broad Institute Microbial Omics Core"/>
            <consortium name="The Broad Institute Genomic Center for Infectious Diseases"/>
            <person name="Earl A."/>
            <person name="Manson A."/>
            <person name="Gilmore M."/>
            <person name="Schwartman J."/>
            <person name="Shea T."/>
            <person name="Abouelleil A."/>
            <person name="Cao P."/>
            <person name="Chapman S."/>
            <person name="Cusick C."/>
            <person name="Young S."/>
            <person name="Neafsey D."/>
            <person name="Nusbaum C."/>
            <person name="Birren B."/>
        </authorList>
    </citation>
    <scope>NUCLEOTIDE SEQUENCE [LARGE SCALE GENOMIC DNA]</scope>
    <source>
        <strain evidence="3 4">12C11_DIV0727</strain>
    </source>
</reference>
<evidence type="ECO:0000313" key="4">
    <source>
        <dbReference type="Proteomes" id="UP000195080"/>
    </source>
</evidence>
<dbReference type="InterPro" id="IPR027994">
    <property type="entry name" value="WxL_dom"/>
</dbReference>
<evidence type="ECO:0000313" key="3">
    <source>
        <dbReference type="EMBL" id="WYJ87323.1"/>
    </source>
</evidence>
<gene>
    <name evidence="3" type="ORF">A5866_002419</name>
</gene>
<dbReference type="RefSeq" id="WP_086445267.1">
    <property type="nucleotide sequence ID" value="NZ_CP147248.1"/>
</dbReference>
<keyword evidence="4" id="KW-1185">Reference proteome</keyword>
<dbReference type="EMBL" id="CP147248">
    <property type="protein sequence ID" value="WYJ87323.1"/>
    <property type="molecule type" value="Genomic_DNA"/>
</dbReference>
<dbReference type="Proteomes" id="UP000195080">
    <property type="component" value="Chromosome"/>
</dbReference>
<sequence length="267" mass="29619">MLEKNSTILQLSFVVMTLSFLQPLNVNAEPLSHSENGKIQFTGEYPKGVVDPEHPNKGVDPGPSPTTDGPLRFEFVPQLSFWNNEISEKDQVYYANAQLFLDGTGARGNFVQLSDYREKGSGWTLQVRQENQLRNESTKNKELKGAVISFDQSWTNSVNSAGYAPSVSKEVIHINNISETYDLAQARPGTGEGTWSIIFGASIDNGQGRKDTLSPRIDQHGQPFVDAAFNNQPIYQNSAVSLTIPGKTKKDPVHYQTMLTWILSELP</sequence>
<evidence type="ECO:0000259" key="2">
    <source>
        <dbReference type="Pfam" id="PF13731"/>
    </source>
</evidence>
<dbReference type="Pfam" id="PF13731">
    <property type="entry name" value="WxL"/>
    <property type="match status" value="1"/>
</dbReference>
<protein>
    <recommendedName>
        <fullName evidence="2">WxL domain-containing protein</fullName>
    </recommendedName>
</protein>
<feature type="region of interest" description="Disordered" evidence="1">
    <location>
        <begin position="45"/>
        <end position="68"/>
    </location>
</feature>
<accession>A0ABZ2T7H4</accession>
<reference evidence="4" key="1">
    <citation type="submission" date="2017-05" db="EMBL/GenBank/DDBJ databases">
        <title>The Genome Sequence of EEnterococcus faecalis 9F2_4866.</title>
        <authorList>
            <consortium name="The Broad Institute Genomics Platform"/>
            <consortium name="The Broad Institute Genomic Center for Infectious Diseases"/>
            <person name="Earl A."/>
            <person name="Manson A."/>
            <person name="Schwartman J."/>
            <person name="Gilmore M."/>
            <person name="Abouelleil A."/>
            <person name="Cao P."/>
            <person name="Chapman S."/>
            <person name="Cusick C."/>
            <person name="Shea T."/>
            <person name="Young S."/>
            <person name="Neafsey D."/>
            <person name="Nusbaum C."/>
            <person name="Birren B."/>
        </authorList>
    </citation>
    <scope>NUCLEOTIDE SEQUENCE [LARGE SCALE GENOMIC DNA]</scope>
    <source>
        <strain evidence="4">12C11_DIV0727</strain>
    </source>
</reference>
<evidence type="ECO:0000256" key="1">
    <source>
        <dbReference type="SAM" id="MobiDB-lite"/>
    </source>
</evidence>
<organism evidence="3 4">
    <name type="scientific">Candidatus Enterococcus lemimoniae</name>
    <dbReference type="NCBI Taxonomy" id="1834167"/>
    <lineage>
        <taxon>Bacteria</taxon>
        <taxon>Bacillati</taxon>
        <taxon>Bacillota</taxon>
        <taxon>Bacilli</taxon>
        <taxon>Lactobacillales</taxon>
        <taxon>Enterococcaceae</taxon>
        <taxon>Enterococcus</taxon>
    </lineage>
</organism>
<name>A0ABZ2T7H4_9ENTE</name>
<feature type="domain" description="WxL" evidence="2">
    <location>
        <begin position="33"/>
        <end position="267"/>
    </location>
</feature>